<dbReference type="PANTHER" id="PTHR23501:SF191">
    <property type="entry name" value="VACUOLAR BASIC AMINO ACID TRANSPORTER 4"/>
    <property type="match status" value="1"/>
</dbReference>
<feature type="transmembrane region" description="Helical" evidence="6">
    <location>
        <begin position="64"/>
        <end position="86"/>
    </location>
</feature>
<evidence type="ECO:0000256" key="6">
    <source>
        <dbReference type="SAM" id="Phobius"/>
    </source>
</evidence>
<keyword evidence="4 6" id="KW-1133">Transmembrane helix</keyword>
<dbReference type="PROSITE" id="PS50850">
    <property type="entry name" value="MFS"/>
    <property type="match status" value="1"/>
</dbReference>
<dbReference type="InterPro" id="IPR036259">
    <property type="entry name" value="MFS_trans_sf"/>
</dbReference>
<feature type="transmembrane region" description="Helical" evidence="6">
    <location>
        <begin position="410"/>
        <end position="427"/>
    </location>
</feature>
<evidence type="ECO:0000256" key="5">
    <source>
        <dbReference type="ARBA" id="ARBA00023136"/>
    </source>
</evidence>
<proteinExistence type="predicted"/>
<keyword evidence="2" id="KW-0813">Transport</keyword>
<evidence type="ECO:0000313" key="8">
    <source>
        <dbReference type="EMBL" id="MFC5722748.1"/>
    </source>
</evidence>
<dbReference type="SUPFAM" id="SSF103473">
    <property type="entry name" value="MFS general substrate transporter"/>
    <property type="match status" value="1"/>
</dbReference>
<dbReference type="RefSeq" id="WP_390318425.1">
    <property type="nucleotide sequence ID" value="NZ_JBHSPB010000013.1"/>
</dbReference>
<feature type="transmembrane region" description="Helical" evidence="6">
    <location>
        <begin position="214"/>
        <end position="235"/>
    </location>
</feature>
<feature type="transmembrane region" description="Helical" evidence="6">
    <location>
        <begin position="156"/>
        <end position="174"/>
    </location>
</feature>
<feature type="transmembrane region" description="Helical" evidence="6">
    <location>
        <begin position="342"/>
        <end position="362"/>
    </location>
</feature>
<dbReference type="Proteomes" id="UP001596083">
    <property type="component" value="Unassembled WGS sequence"/>
</dbReference>
<gene>
    <name evidence="8" type="ORF">ACFP1Z_21500</name>
</gene>
<feature type="transmembrane region" description="Helical" evidence="6">
    <location>
        <begin position="93"/>
        <end position="117"/>
    </location>
</feature>
<feature type="transmembrane region" description="Helical" evidence="6">
    <location>
        <begin position="241"/>
        <end position="263"/>
    </location>
</feature>
<feature type="transmembrane region" description="Helical" evidence="6">
    <location>
        <begin position="275"/>
        <end position="298"/>
    </location>
</feature>
<feature type="transmembrane region" description="Helical" evidence="6">
    <location>
        <begin position="368"/>
        <end position="389"/>
    </location>
</feature>
<feature type="transmembrane region" description="Helical" evidence="6">
    <location>
        <begin position="26"/>
        <end position="52"/>
    </location>
</feature>
<evidence type="ECO:0000256" key="4">
    <source>
        <dbReference type="ARBA" id="ARBA00022989"/>
    </source>
</evidence>
<feature type="domain" description="Major facilitator superfamily (MFS) profile" evidence="7">
    <location>
        <begin position="27"/>
        <end position="461"/>
    </location>
</feature>
<dbReference type="InterPro" id="IPR020846">
    <property type="entry name" value="MFS_dom"/>
</dbReference>
<comment type="caution">
    <text evidence="8">The sequence shown here is derived from an EMBL/GenBank/DDBJ whole genome shotgun (WGS) entry which is preliminary data.</text>
</comment>
<feature type="transmembrane region" description="Helical" evidence="6">
    <location>
        <begin position="123"/>
        <end position="144"/>
    </location>
</feature>
<dbReference type="PANTHER" id="PTHR23501">
    <property type="entry name" value="MAJOR FACILITATOR SUPERFAMILY"/>
    <property type="match status" value="1"/>
</dbReference>
<feature type="transmembrane region" description="Helical" evidence="6">
    <location>
        <begin position="304"/>
        <end position="330"/>
    </location>
</feature>
<keyword evidence="5 6" id="KW-0472">Membrane</keyword>
<sequence length="465" mass="45895">MTSPAVGAGTAPRAASGRSAVTTGRIAVGAAVLALLLAAMDATVMGTVLPSVLSDVGGASGGGYAWLVSGFMLAQVAGTPLAGWVADRLDDRVLAIGATAVFLAASVAAGLAGSFTVLVTARVLHGLAAGAIVVSSYVIVGRIFGPQRRAKAQGMLSMVWGVAAVLGPVVGAAVTEIWGWRWVFFVNVPLCALVVIAIAVALPKPAKTEGSHGARIGFPTTEYALVTGGSALFLIGLQGGALGMGAVGGSITAVAGLAALGLVRRFGGSLVPRQVFARTPVAAAALATIGACVVMYATVTVLPIRLAALGMSTTGIAVVIGLSAVGWVTGSALTGGLISKHGYRPSMIIGALALLGSAVLSATGELPWLAGALAGVGTGAVTATTLALIQDQSPPEQLGVATSAATMLRNIGSAAGVNGIAALYAALATSSSHQENRAFWVLAVVAVLTVLLPALSAPRRRTTTA</sequence>
<name>A0ABW0Z6P3_9ACTN</name>
<keyword evidence="3 6" id="KW-0812">Transmembrane</keyword>
<reference evidence="9" key="1">
    <citation type="journal article" date="2019" name="Int. J. Syst. Evol. Microbiol.">
        <title>The Global Catalogue of Microorganisms (GCM) 10K type strain sequencing project: providing services to taxonomists for standard genome sequencing and annotation.</title>
        <authorList>
            <consortium name="The Broad Institute Genomics Platform"/>
            <consortium name="The Broad Institute Genome Sequencing Center for Infectious Disease"/>
            <person name="Wu L."/>
            <person name="Ma J."/>
        </authorList>
    </citation>
    <scope>NUCLEOTIDE SEQUENCE [LARGE SCALE GENOMIC DNA]</scope>
    <source>
        <strain evidence="9">CGMCC 4.7304</strain>
    </source>
</reference>
<feature type="transmembrane region" description="Helical" evidence="6">
    <location>
        <begin position="439"/>
        <end position="457"/>
    </location>
</feature>
<evidence type="ECO:0000256" key="3">
    <source>
        <dbReference type="ARBA" id="ARBA00022692"/>
    </source>
</evidence>
<keyword evidence="9" id="KW-1185">Reference proteome</keyword>
<protein>
    <submittedName>
        <fullName evidence="8">MFS transporter</fullName>
    </submittedName>
</protein>
<dbReference type="InterPro" id="IPR011701">
    <property type="entry name" value="MFS"/>
</dbReference>
<evidence type="ECO:0000256" key="2">
    <source>
        <dbReference type="ARBA" id="ARBA00022448"/>
    </source>
</evidence>
<comment type="subcellular location">
    <subcellularLocation>
        <location evidence="1">Cell inner membrane</location>
        <topology evidence="1">Multi-pass membrane protein</topology>
    </subcellularLocation>
</comment>
<evidence type="ECO:0000256" key="1">
    <source>
        <dbReference type="ARBA" id="ARBA00004429"/>
    </source>
</evidence>
<evidence type="ECO:0000259" key="7">
    <source>
        <dbReference type="PROSITE" id="PS50850"/>
    </source>
</evidence>
<dbReference type="EMBL" id="JBHSPB010000013">
    <property type="protein sequence ID" value="MFC5722748.1"/>
    <property type="molecule type" value="Genomic_DNA"/>
</dbReference>
<dbReference type="Gene3D" id="1.20.1250.20">
    <property type="entry name" value="MFS general substrate transporter like domains"/>
    <property type="match status" value="1"/>
</dbReference>
<feature type="transmembrane region" description="Helical" evidence="6">
    <location>
        <begin position="180"/>
        <end position="202"/>
    </location>
</feature>
<evidence type="ECO:0000313" key="9">
    <source>
        <dbReference type="Proteomes" id="UP001596083"/>
    </source>
</evidence>
<dbReference type="Pfam" id="PF07690">
    <property type="entry name" value="MFS_1"/>
    <property type="match status" value="1"/>
</dbReference>
<organism evidence="8 9">
    <name type="scientific">Streptomyces gamaensis</name>
    <dbReference type="NCBI Taxonomy" id="1763542"/>
    <lineage>
        <taxon>Bacteria</taxon>
        <taxon>Bacillati</taxon>
        <taxon>Actinomycetota</taxon>
        <taxon>Actinomycetes</taxon>
        <taxon>Kitasatosporales</taxon>
        <taxon>Streptomycetaceae</taxon>
        <taxon>Streptomyces</taxon>
    </lineage>
</organism>
<accession>A0ABW0Z6P3</accession>